<gene>
    <name evidence="3" type="primary">CTS1_0</name>
    <name evidence="3" type="ORF">g.9629</name>
</gene>
<dbReference type="InterPro" id="IPR005089">
    <property type="entry name" value="CBM19"/>
</dbReference>
<organism evidence="3">
    <name type="scientific">Anthurium amnicola</name>
    <dbReference type="NCBI Taxonomy" id="1678845"/>
    <lineage>
        <taxon>Eukaryota</taxon>
        <taxon>Viridiplantae</taxon>
        <taxon>Streptophyta</taxon>
        <taxon>Embryophyta</taxon>
        <taxon>Tracheophyta</taxon>
        <taxon>Spermatophyta</taxon>
        <taxon>Magnoliopsida</taxon>
        <taxon>Liliopsida</taxon>
        <taxon>Araceae</taxon>
        <taxon>Pothoideae</taxon>
        <taxon>Potheae</taxon>
        <taxon>Anthurium</taxon>
    </lineage>
</organism>
<accession>A0A1D1YY97</accession>
<feature type="signal peptide" evidence="1">
    <location>
        <begin position="1"/>
        <end position="25"/>
    </location>
</feature>
<name>A0A1D1YY97_9ARAE</name>
<dbReference type="Pfam" id="PF03427">
    <property type="entry name" value="CBM_19"/>
    <property type="match status" value="1"/>
</dbReference>
<dbReference type="AlphaFoldDB" id="A0A1D1YY97"/>
<protein>
    <submittedName>
        <fullName evidence="3">Endochitinase</fullName>
    </submittedName>
</protein>
<evidence type="ECO:0000313" key="3">
    <source>
        <dbReference type="EMBL" id="JAT59586.1"/>
    </source>
</evidence>
<dbReference type="GO" id="GO:0006032">
    <property type="term" value="P:chitin catabolic process"/>
    <property type="evidence" value="ECO:0007669"/>
    <property type="project" value="InterPro"/>
</dbReference>
<reference evidence="3" key="1">
    <citation type="submission" date="2015-07" db="EMBL/GenBank/DDBJ databases">
        <title>Transcriptome Assembly of Anthurium amnicola.</title>
        <authorList>
            <person name="Suzuki J."/>
        </authorList>
    </citation>
    <scope>NUCLEOTIDE SEQUENCE</scope>
</reference>
<proteinExistence type="predicted"/>
<evidence type="ECO:0000256" key="1">
    <source>
        <dbReference type="SAM" id="SignalP"/>
    </source>
</evidence>
<keyword evidence="1" id="KW-0732">Signal</keyword>
<feature type="domain" description="Carbohydrate-binding module family 19" evidence="2">
    <location>
        <begin position="43"/>
        <end position="86"/>
    </location>
</feature>
<feature type="chain" id="PRO_5008900575" evidence="1">
    <location>
        <begin position="26"/>
        <end position="121"/>
    </location>
</feature>
<sequence>MKFQTAIILAVLIALSILSASVTEAKKSCDQKKNADDANALNDKFKKLTAGSSCKDGEVACIEKDFAKCDHGKYSIQPCGGGTQCFALPLVNSRGTSITCDTPADAKKRIKLASQCRGKTG</sequence>
<dbReference type="GO" id="GO:0008061">
    <property type="term" value="F:chitin binding"/>
    <property type="evidence" value="ECO:0007669"/>
    <property type="project" value="InterPro"/>
</dbReference>
<evidence type="ECO:0000259" key="2">
    <source>
        <dbReference type="Pfam" id="PF03427"/>
    </source>
</evidence>
<dbReference type="EMBL" id="GDJX01008350">
    <property type="protein sequence ID" value="JAT59586.1"/>
    <property type="molecule type" value="Transcribed_RNA"/>
</dbReference>